<sequence length="212" mass="20942">MSRATQSIFGLAGVVLPFAGAAAPNGWLLCHGQAVSRTTYAHLFAVIGTAYGAGDGSSTFNLPDLRGRVAAGKDNMGGTAAGRLTTAGAGVDGNALGAAGGAQSHTLTTAQMPSHAHAVSDPTHAHSVYDPTHAHTQQSWNLTSFDGTGGPHQVGADAPASGNLGVVNTTTASATGIGIYAAATGISIQAQGGGGAHNNTQPTIVLNHIIKT</sequence>
<protein>
    <submittedName>
        <fullName evidence="2">Tail fiber</fullName>
    </submittedName>
</protein>
<dbReference type="InterPro" id="IPR011083">
    <property type="entry name" value="Phage_tail_collar_dom"/>
</dbReference>
<dbReference type="EMBL" id="MT613935">
    <property type="protein sequence ID" value="QMP19181.1"/>
    <property type="molecule type" value="Genomic_DNA"/>
</dbReference>
<proteinExistence type="predicted"/>
<organism evidence="2 3">
    <name type="scientific">Pseudomonas phage Persinger</name>
    <dbReference type="NCBI Taxonomy" id="2749430"/>
    <lineage>
        <taxon>Viruses</taxon>
        <taxon>Duplodnaviria</taxon>
        <taxon>Heunggongvirae</taxon>
        <taxon>Uroviricota</taxon>
        <taxon>Caudoviricetes</taxon>
        <taxon>Harrisonburgvirus</taxon>
        <taxon>Harrisonburgvirus persinger</taxon>
    </lineage>
</organism>
<dbReference type="KEGG" id="vg:63642554"/>
<evidence type="ECO:0000313" key="2">
    <source>
        <dbReference type="EMBL" id="QMP19181.1"/>
    </source>
</evidence>
<evidence type="ECO:0000313" key="3">
    <source>
        <dbReference type="Proteomes" id="UP000514744"/>
    </source>
</evidence>
<dbReference type="InterPro" id="IPR037053">
    <property type="entry name" value="Phage_tail_collar_dom_sf"/>
</dbReference>
<dbReference type="RefSeq" id="YP_010038082.1">
    <property type="nucleotide sequence ID" value="NC_054149.1"/>
</dbReference>
<name>A0A7D7FB12_9CAUD</name>
<dbReference type="Proteomes" id="UP000514744">
    <property type="component" value="Segment"/>
</dbReference>
<dbReference type="GeneID" id="63642554"/>
<evidence type="ECO:0000259" key="1">
    <source>
        <dbReference type="Pfam" id="PF07484"/>
    </source>
</evidence>
<accession>A0A7D7FB12</accession>
<reference evidence="2 3" key="1">
    <citation type="submission" date="2020-06" db="EMBL/GenBank/DDBJ databases">
        <authorList>
            <person name="Persinger R.D."/>
            <person name="Temple L."/>
        </authorList>
    </citation>
    <scope>NUCLEOTIDE SEQUENCE [LARGE SCALE GENOMIC DNA]</scope>
</reference>
<dbReference type="Pfam" id="PF07484">
    <property type="entry name" value="Collar"/>
    <property type="match status" value="1"/>
</dbReference>
<keyword evidence="3" id="KW-1185">Reference proteome</keyword>
<dbReference type="SUPFAM" id="SSF88874">
    <property type="entry name" value="Receptor-binding domain of short tail fibre protein gp12"/>
    <property type="match status" value="1"/>
</dbReference>
<feature type="domain" description="Phage tail collar" evidence="1">
    <location>
        <begin position="13"/>
        <end position="69"/>
    </location>
</feature>
<dbReference type="Gene3D" id="3.90.1340.10">
    <property type="entry name" value="Phage tail collar domain"/>
    <property type="match status" value="1"/>
</dbReference>